<dbReference type="Gene3D" id="3.30.160.60">
    <property type="entry name" value="Classic Zinc Finger"/>
    <property type="match status" value="2"/>
</dbReference>
<dbReference type="PANTHER" id="PTHR24399:SF70">
    <property type="entry name" value="C2H2-TYPE DOMAIN-CONTAINING PROTEIN"/>
    <property type="match status" value="1"/>
</dbReference>
<evidence type="ECO:0000256" key="7">
    <source>
        <dbReference type="ARBA" id="ARBA00023125"/>
    </source>
</evidence>
<keyword evidence="3" id="KW-0677">Repeat</keyword>
<gene>
    <name evidence="12" type="ORF">N312_12616</name>
</gene>
<name>A0A087VP54_BALRE</name>
<evidence type="ECO:0000313" key="12">
    <source>
        <dbReference type="EMBL" id="KFO14396.1"/>
    </source>
</evidence>
<evidence type="ECO:0000256" key="9">
    <source>
        <dbReference type="ARBA" id="ARBA00023242"/>
    </source>
</evidence>
<keyword evidence="4 10" id="KW-0863">Zinc-finger</keyword>
<dbReference type="GO" id="GO:0001227">
    <property type="term" value="F:DNA-binding transcription repressor activity, RNA polymerase II-specific"/>
    <property type="evidence" value="ECO:0007669"/>
    <property type="project" value="TreeGrafter"/>
</dbReference>
<evidence type="ECO:0000256" key="2">
    <source>
        <dbReference type="ARBA" id="ARBA00022723"/>
    </source>
</evidence>
<dbReference type="GO" id="GO:0005654">
    <property type="term" value="C:nucleoplasm"/>
    <property type="evidence" value="ECO:0007669"/>
    <property type="project" value="TreeGrafter"/>
</dbReference>
<proteinExistence type="predicted"/>
<evidence type="ECO:0000256" key="1">
    <source>
        <dbReference type="ARBA" id="ARBA00004123"/>
    </source>
</evidence>
<evidence type="ECO:0000256" key="10">
    <source>
        <dbReference type="PROSITE-ProRule" id="PRU00042"/>
    </source>
</evidence>
<keyword evidence="8" id="KW-0804">Transcription</keyword>
<evidence type="ECO:0000256" key="6">
    <source>
        <dbReference type="ARBA" id="ARBA00023015"/>
    </source>
</evidence>
<feature type="non-terminal residue" evidence="12">
    <location>
        <position position="1"/>
    </location>
</feature>
<keyword evidence="2" id="KW-0479">Metal-binding</keyword>
<keyword evidence="9" id="KW-0539">Nucleus</keyword>
<dbReference type="PROSITE" id="PS50157">
    <property type="entry name" value="ZINC_FINGER_C2H2_2"/>
    <property type="match status" value="1"/>
</dbReference>
<reference evidence="12 13" key="1">
    <citation type="submission" date="2014-04" db="EMBL/GenBank/DDBJ databases">
        <title>Genome evolution of avian class.</title>
        <authorList>
            <person name="Zhang G."/>
            <person name="Li C."/>
        </authorList>
    </citation>
    <scope>NUCLEOTIDE SEQUENCE [LARGE SCALE GENOMIC DNA]</scope>
    <source>
        <strain evidence="12">BGI_N312</strain>
    </source>
</reference>
<protein>
    <submittedName>
        <fullName evidence="12">Zinc finger protein 2</fullName>
    </submittedName>
</protein>
<dbReference type="PROSITE" id="PS00028">
    <property type="entry name" value="ZINC_FINGER_C2H2_1"/>
    <property type="match status" value="1"/>
</dbReference>
<evidence type="ECO:0000313" key="13">
    <source>
        <dbReference type="Proteomes" id="UP000053309"/>
    </source>
</evidence>
<keyword evidence="13" id="KW-1185">Reference proteome</keyword>
<keyword evidence="7" id="KW-0238">DNA-binding</keyword>
<keyword evidence="5" id="KW-0862">Zinc</keyword>
<accession>A0A087VP54</accession>
<dbReference type="SUPFAM" id="SSF57667">
    <property type="entry name" value="beta-beta-alpha zinc fingers"/>
    <property type="match status" value="1"/>
</dbReference>
<evidence type="ECO:0000256" key="4">
    <source>
        <dbReference type="ARBA" id="ARBA00022771"/>
    </source>
</evidence>
<evidence type="ECO:0000256" key="3">
    <source>
        <dbReference type="ARBA" id="ARBA00022737"/>
    </source>
</evidence>
<dbReference type="EMBL" id="KL500493">
    <property type="protein sequence ID" value="KFO14396.1"/>
    <property type="molecule type" value="Genomic_DNA"/>
</dbReference>
<sequence length="44" mass="5151">LTVHQCVHTSEQPFTCAHCPKTFKDRKYVIVHQRIHTGERPFAC</sequence>
<organism evidence="12 13">
    <name type="scientific">Balearica regulorum gibbericeps</name>
    <name type="common">East African grey crowned-crane</name>
    <dbReference type="NCBI Taxonomy" id="100784"/>
    <lineage>
        <taxon>Eukaryota</taxon>
        <taxon>Metazoa</taxon>
        <taxon>Chordata</taxon>
        <taxon>Craniata</taxon>
        <taxon>Vertebrata</taxon>
        <taxon>Euteleostomi</taxon>
        <taxon>Archelosauria</taxon>
        <taxon>Archosauria</taxon>
        <taxon>Dinosauria</taxon>
        <taxon>Saurischia</taxon>
        <taxon>Theropoda</taxon>
        <taxon>Coelurosauria</taxon>
        <taxon>Aves</taxon>
        <taxon>Neognathae</taxon>
        <taxon>Neoaves</taxon>
        <taxon>Gruiformes</taxon>
        <taxon>Gruidae</taxon>
        <taxon>Balearica</taxon>
    </lineage>
</organism>
<dbReference type="FunFam" id="3.30.160.60:FF:002343">
    <property type="entry name" value="Zinc finger protein 33A"/>
    <property type="match status" value="1"/>
</dbReference>
<dbReference type="InterPro" id="IPR036236">
    <property type="entry name" value="Znf_C2H2_sf"/>
</dbReference>
<dbReference type="Pfam" id="PF00096">
    <property type="entry name" value="zf-C2H2"/>
    <property type="match status" value="1"/>
</dbReference>
<keyword evidence="6" id="KW-0805">Transcription regulation</keyword>
<evidence type="ECO:0000259" key="11">
    <source>
        <dbReference type="PROSITE" id="PS50157"/>
    </source>
</evidence>
<dbReference type="AlphaFoldDB" id="A0A087VP54"/>
<dbReference type="GO" id="GO:0000978">
    <property type="term" value="F:RNA polymerase II cis-regulatory region sequence-specific DNA binding"/>
    <property type="evidence" value="ECO:0007669"/>
    <property type="project" value="TreeGrafter"/>
</dbReference>
<comment type="subcellular location">
    <subcellularLocation>
        <location evidence="1">Nucleus</location>
    </subcellularLocation>
</comment>
<dbReference type="GO" id="GO:0008270">
    <property type="term" value="F:zinc ion binding"/>
    <property type="evidence" value="ECO:0007669"/>
    <property type="project" value="UniProtKB-KW"/>
</dbReference>
<dbReference type="Proteomes" id="UP000053309">
    <property type="component" value="Unassembled WGS sequence"/>
</dbReference>
<feature type="non-terminal residue" evidence="12">
    <location>
        <position position="44"/>
    </location>
</feature>
<feature type="domain" description="C2H2-type" evidence="11">
    <location>
        <begin position="14"/>
        <end position="41"/>
    </location>
</feature>
<dbReference type="InterPro" id="IPR013087">
    <property type="entry name" value="Znf_C2H2_type"/>
</dbReference>
<evidence type="ECO:0000256" key="5">
    <source>
        <dbReference type="ARBA" id="ARBA00022833"/>
    </source>
</evidence>
<evidence type="ECO:0000256" key="8">
    <source>
        <dbReference type="ARBA" id="ARBA00023163"/>
    </source>
</evidence>
<dbReference type="PANTHER" id="PTHR24399">
    <property type="entry name" value="ZINC FINGER AND BTB DOMAIN-CONTAINING"/>
    <property type="match status" value="1"/>
</dbReference>